<keyword evidence="1" id="KW-0560">Oxidoreductase</keyword>
<dbReference type="InterPro" id="IPR020471">
    <property type="entry name" value="AKR"/>
</dbReference>
<proteinExistence type="predicted"/>
<dbReference type="AlphaFoldDB" id="A0AAF0YBS9"/>
<dbReference type="InterPro" id="IPR036812">
    <property type="entry name" value="NAD(P)_OxRdtase_dom_sf"/>
</dbReference>
<gene>
    <name evidence="6" type="primary">ARI_1</name>
    <name evidence="6" type="ORF">LOC62_05G007090</name>
</gene>
<feature type="active site" description="Proton donor" evidence="2">
    <location>
        <position position="51"/>
    </location>
</feature>
<dbReference type="SUPFAM" id="SSF51430">
    <property type="entry name" value="NAD(P)-linked oxidoreductase"/>
    <property type="match status" value="1"/>
</dbReference>
<dbReference type="Pfam" id="PF00248">
    <property type="entry name" value="Aldo_ket_red"/>
    <property type="match status" value="1"/>
</dbReference>
<name>A0AAF0YBS9_9TREE</name>
<dbReference type="Gene3D" id="3.20.20.100">
    <property type="entry name" value="NADP-dependent oxidoreductase domain"/>
    <property type="match status" value="1"/>
</dbReference>
<evidence type="ECO:0000313" key="7">
    <source>
        <dbReference type="Proteomes" id="UP000827549"/>
    </source>
</evidence>
<dbReference type="PRINTS" id="PR00069">
    <property type="entry name" value="ALDKETRDTASE"/>
</dbReference>
<accession>A0AAF0YBS9</accession>
<evidence type="ECO:0000313" key="6">
    <source>
        <dbReference type="EMBL" id="WOO83572.1"/>
    </source>
</evidence>
<dbReference type="GO" id="GO:0016616">
    <property type="term" value="F:oxidoreductase activity, acting on the CH-OH group of donors, NAD or NADP as acceptor"/>
    <property type="evidence" value="ECO:0007669"/>
    <property type="project" value="UniProtKB-ARBA"/>
</dbReference>
<evidence type="ECO:0000256" key="2">
    <source>
        <dbReference type="PIRSR" id="PIRSR000097-1"/>
    </source>
</evidence>
<evidence type="ECO:0000259" key="5">
    <source>
        <dbReference type="Pfam" id="PF00248"/>
    </source>
</evidence>
<dbReference type="GeneID" id="87810264"/>
<dbReference type="PANTHER" id="PTHR11732">
    <property type="entry name" value="ALDO/KETO REDUCTASE"/>
    <property type="match status" value="1"/>
</dbReference>
<dbReference type="RefSeq" id="XP_062629598.1">
    <property type="nucleotide sequence ID" value="XM_062773614.1"/>
</dbReference>
<feature type="site" description="Lowers pKa of active site Tyr" evidence="4">
    <location>
        <position position="76"/>
    </location>
</feature>
<evidence type="ECO:0000256" key="1">
    <source>
        <dbReference type="ARBA" id="ARBA00023002"/>
    </source>
</evidence>
<organism evidence="6 7">
    <name type="scientific">Vanrija pseudolonga</name>
    <dbReference type="NCBI Taxonomy" id="143232"/>
    <lineage>
        <taxon>Eukaryota</taxon>
        <taxon>Fungi</taxon>
        <taxon>Dikarya</taxon>
        <taxon>Basidiomycota</taxon>
        <taxon>Agaricomycotina</taxon>
        <taxon>Tremellomycetes</taxon>
        <taxon>Trichosporonales</taxon>
        <taxon>Trichosporonaceae</taxon>
        <taxon>Vanrija</taxon>
    </lineage>
</organism>
<protein>
    <submittedName>
        <fullName evidence="6">Aldehyde reductase 1</fullName>
    </submittedName>
</protein>
<evidence type="ECO:0000256" key="3">
    <source>
        <dbReference type="PIRSR" id="PIRSR000097-2"/>
    </source>
</evidence>
<feature type="domain" description="NADP-dependent oxidoreductase" evidence="5">
    <location>
        <begin position="18"/>
        <end position="283"/>
    </location>
</feature>
<keyword evidence="7" id="KW-1185">Reference proteome</keyword>
<feature type="binding site" evidence="3">
    <location>
        <position position="109"/>
    </location>
    <ligand>
        <name>substrate</name>
    </ligand>
</feature>
<dbReference type="InterPro" id="IPR023210">
    <property type="entry name" value="NADP_OxRdtase_dom"/>
</dbReference>
<dbReference type="FunFam" id="3.20.20.100:FF:000002">
    <property type="entry name" value="2,5-diketo-D-gluconic acid reductase A"/>
    <property type="match status" value="1"/>
</dbReference>
<evidence type="ECO:0000256" key="4">
    <source>
        <dbReference type="PIRSR" id="PIRSR000097-3"/>
    </source>
</evidence>
<reference evidence="6" key="1">
    <citation type="submission" date="2023-10" db="EMBL/GenBank/DDBJ databases">
        <authorList>
            <person name="Noh H."/>
        </authorList>
    </citation>
    <scope>NUCLEOTIDE SEQUENCE</scope>
    <source>
        <strain evidence="6">DUCC4014</strain>
    </source>
</reference>
<dbReference type="PIRSF" id="PIRSF000097">
    <property type="entry name" value="AKR"/>
    <property type="match status" value="1"/>
</dbReference>
<dbReference type="EMBL" id="CP086718">
    <property type="protein sequence ID" value="WOO83572.1"/>
    <property type="molecule type" value="Genomic_DNA"/>
</dbReference>
<sequence length="319" mass="34912">MSLGRTIKLNNGVSIPQIGFGTWQSAPGEVGRATEEALKAGYRHVDAAWIYRNQPELAEGIKASGVPRSDIFITSKLWNTAHRVADVEKNIDETLKQLDTDYLDLLLIHWPVAFVPGGSPLPLNEDKTEVLIDFEAPGIAATWAELVRIQKETKKLRAIGVSNFTKEQIETIIKATGVVPAVNQVEAHPQAYNPDLWQYAADKGIHITAYSPLGNNVGGTRALNAPEVKAIADKLGKTPAQVLIAWGAAKGFIVIPKSVTPERIASNFETFDLPKEDVEAITAWGAANRNHGAVPATFKPKWPINIFNYPEEQGEKPVW</sequence>
<dbReference type="Proteomes" id="UP000827549">
    <property type="component" value="Chromosome 5"/>
</dbReference>